<keyword evidence="1" id="KW-0472">Membrane</keyword>
<evidence type="ECO:0000313" key="3">
    <source>
        <dbReference type="Proteomes" id="UP000242498"/>
    </source>
</evidence>
<keyword evidence="1" id="KW-0812">Transmembrane</keyword>
<accession>A0A285BWT9</accession>
<name>A0A285BWT9_9PROT</name>
<dbReference type="EMBL" id="LT907782">
    <property type="protein sequence ID" value="SNX59757.1"/>
    <property type="molecule type" value="Genomic_DNA"/>
</dbReference>
<protein>
    <submittedName>
        <fullName evidence="2">Uncharacterized protein</fullName>
    </submittedName>
</protein>
<evidence type="ECO:0000256" key="1">
    <source>
        <dbReference type="SAM" id="Phobius"/>
    </source>
</evidence>
<sequence>MNCETIFSLVVVVVFTLLSLGAIVFAFSVWILIRRGVFAGKKINLIPEHRTERGHVPPRDLPIPKKRD</sequence>
<dbReference type="Proteomes" id="UP000242498">
    <property type="component" value="Chromosome I"/>
</dbReference>
<feature type="transmembrane region" description="Helical" evidence="1">
    <location>
        <begin position="6"/>
        <end position="33"/>
    </location>
</feature>
<reference evidence="2 3" key="1">
    <citation type="submission" date="2017-08" db="EMBL/GenBank/DDBJ databases">
        <authorList>
            <person name="de Groot N.N."/>
        </authorList>
    </citation>
    <scope>NUCLEOTIDE SEQUENCE [LARGE SCALE GENOMIC DNA]</scope>
    <source>
        <strain evidence="2 3">Nm15</strain>
    </source>
</reference>
<evidence type="ECO:0000313" key="2">
    <source>
        <dbReference type="EMBL" id="SNX59757.1"/>
    </source>
</evidence>
<organism evidence="2 3">
    <name type="scientific">Nitrosomonas ureae</name>
    <dbReference type="NCBI Taxonomy" id="44577"/>
    <lineage>
        <taxon>Bacteria</taxon>
        <taxon>Pseudomonadati</taxon>
        <taxon>Pseudomonadota</taxon>
        <taxon>Betaproteobacteria</taxon>
        <taxon>Nitrosomonadales</taxon>
        <taxon>Nitrosomonadaceae</taxon>
        <taxon>Nitrosomonas</taxon>
    </lineage>
</organism>
<proteinExistence type="predicted"/>
<dbReference type="AlphaFoldDB" id="A0A285BWT9"/>
<gene>
    <name evidence="2" type="ORF">SAMN06296273_1191</name>
</gene>
<keyword evidence="1" id="KW-1133">Transmembrane helix</keyword>